<feature type="compositionally biased region" description="Basic and acidic residues" evidence="1">
    <location>
        <begin position="213"/>
        <end position="222"/>
    </location>
</feature>
<evidence type="ECO:0000313" key="2">
    <source>
        <dbReference type="EMBL" id="CAD7232263.1"/>
    </source>
</evidence>
<sequence>MHTSGSLATPGTTNPMLARAIGSGGLGMRKTASVPNIHHLSRTDLPTASLMTSSFHAPPTTLQATPSPSQTGSAVALGAADSRSTGRLTPDRPSHLRLPGQPLSPSSSNRLPAATHRSSFCGRMTTLPEEENSGGGQTHARVLRQPTESDVDEGIGGTPVDAGHAGEAESEDGGFADPLLNPVAFYGGRRKKRHAGATPETPTACVPPQIPRNRSEEPRAVDDVFGEFEGGGKPAEEAGSSVGERYSFPNEPSVLLP</sequence>
<protein>
    <submittedName>
        <fullName evidence="2">Uncharacterized protein</fullName>
    </submittedName>
</protein>
<feature type="compositionally biased region" description="Polar residues" evidence="1">
    <location>
        <begin position="1"/>
        <end position="15"/>
    </location>
</feature>
<dbReference type="AlphaFoldDB" id="A0A7R8ZPH1"/>
<feature type="compositionally biased region" description="Polar residues" evidence="1">
    <location>
        <begin position="50"/>
        <end position="73"/>
    </location>
</feature>
<gene>
    <name evidence="2" type="ORF">CTOB1V02_LOCUS10101</name>
</gene>
<evidence type="ECO:0000256" key="1">
    <source>
        <dbReference type="SAM" id="MobiDB-lite"/>
    </source>
</evidence>
<proteinExistence type="predicted"/>
<dbReference type="EMBL" id="OB664442">
    <property type="protein sequence ID" value="CAD7232263.1"/>
    <property type="molecule type" value="Genomic_DNA"/>
</dbReference>
<feature type="region of interest" description="Disordered" evidence="1">
    <location>
        <begin position="1"/>
        <end position="23"/>
    </location>
</feature>
<accession>A0A7R8ZPH1</accession>
<name>A0A7R8ZPH1_9CRUS</name>
<reference evidence="2" key="1">
    <citation type="submission" date="2020-11" db="EMBL/GenBank/DDBJ databases">
        <authorList>
            <person name="Tran Van P."/>
        </authorList>
    </citation>
    <scope>NUCLEOTIDE SEQUENCE</scope>
</reference>
<feature type="region of interest" description="Disordered" evidence="1">
    <location>
        <begin position="50"/>
        <end position="115"/>
    </location>
</feature>
<organism evidence="2">
    <name type="scientific">Cyprideis torosa</name>
    <dbReference type="NCBI Taxonomy" id="163714"/>
    <lineage>
        <taxon>Eukaryota</taxon>
        <taxon>Metazoa</taxon>
        <taxon>Ecdysozoa</taxon>
        <taxon>Arthropoda</taxon>
        <taxon>Crustacea</taxon>
        <taxon>Oligostraca</taxon>
        <taxon>Ostracoda</taxon>
        <taxon>Podocopa</taxon>
        <taxon>Podocopida</taxon>
        <taxon>Cytherocopina</taxon>
        <taxon>Cytheroidea</taxon>
        <taxon>Cytherideidae</taxon>
        <taxon>Cyprideis</taxon>
    </lineage>
</organism>
<feature type="region of interest" description="Disordered" evidence="1">
    <location>
        <begin position="146"/>
        <end position="257"/>
    </location>
</feature>